<feature type="compositionally biased region" description="Basic and acidic residues" evidence="1">
    <location>
        <begin position="1"/>
        <end position="19"/>
    </location>
</feature>
<dbReference type="Proteomes" id="UP001219934">
    <property type="component" value="Unassembled WGS sequence"/>
</dbReference>
<evidence type="ECO:0000313" key="2">
    <source>
        <dbReference type="EMBL" id="KAJ4941170.1"/>
    </source>
</evidence>
<evidence type="ECO:0000256" key="1">
    <source>
        <dbReference type="SAM" id="MobiDB-lite"/>
    </source>
</evidence>
<sequence>MYNERHEKERQPVAERRQVDSAGKVSLKTAGWCRVTPSYCLQDHESQTKSNSAANPHERNMAAVRPYGTFVWFRSSSPNPLTFRAGDKPSLIDVNSPEQF</sequence>
<proteinExistence type="predicted"/>
<keyword evidence="3" id="KW-1185">Reference proteome</keyword>
<dbReference type="EMBL" id="JAPTMU010000007">
    <property type="protein sequence ID" value="KAJ4941170.1"/>
    <property type="molecule type" value="Genomic_DNA"/>
</dbReference>
<organism evidence="2 3">
    <name type="scientific">Pogonophryne albipinna</name>
    <dbReference type="NCBI Taxonomy" id="1090488"/>
    <lineage>
        <taxon>Eukaryota</taxon>
        <taxon>Metazoa</taxon>
        <taxon>Chordata</taxon>
        <taxon>Craniata</taxon>
        <taxon>Vertebrata</taxon>
        <taxon>Euteleostomi</taxon>
        <taxon>Actinopterygii</taxon>
        <taxon>Neopterygii</taxon>
        <taxon>Teleostei</taxon>
        <taxon>Neoteleostei</taxon>
        <taxon>Acanthomorphata</taxon>
        <taxon>Eupercaria</taxon>
        <taxon>Perciformes</taxon>
        <taxon>Notothenioidei</taxon>
        <taxon>Pogonophryne</taxon>
    </lineage>
</organism>
<evidence type="ECO:0000313" key="3">
    <source>
        <dbReference type="Proteomes" id="UP001219934"/>
    </source>
</evidence>
<protein>
    <submittedName>
        <fullName evidence="2">Uncharacterized protein</fullName>
    </submittedName>
</protein>
<feature type="region of interest" description="Disordered" evidence="1">
    <location>
        <begin position="1"/>
        <end position="23"/>
    </location>
</feature>
<gene>
    <name evidence="2" type="ORF">JOQ06_027457</name>
</gene>
<comment type="caution">
    <text evidence="2">The sequence shown here is derived from an EMBL/GenBank/DDBJ whole genome shotgun (WGS) entry which is preliminary data.</text>
</comment>
<accession>A0AAD6FQ34</accession>
<dbReference type="AlphaFoldDB" id="A0AAD6FQ34"/>
<name>A0AAD6FQ34_9TELE</name>
<reference evidence="2" key="1">
    <citation type="submission" date="2022-11" db="EMBL/GenBank/DDBJ databases">
        <title>Chromosome-level genome of Pogonophryne albipinna.</title>
        <authorList>
            <person name="Jo E."/>
        </authorList>
    </citation>
    <scope>NUCLEOTIDE SEQUENCE</scope>
    <source>
        <strain evidence="2">SGF0006</strain>
        <tissue evidence="2">Muscle</tissue>
    </source>
</reference>